<organism evidence="1 2">
    <name type="scientific">Portunus trituberculatus</name>
    <name type="common">Swimming crab</name>
    <name type="synonym">Neptunus trituberculatus</name>
    <dbReference type="NCBI Taxonomy" id="210409"/>
    <lineage>
        <taxon>Eukaryota</taxon>
        <taxon>Metazoa</taxon>
        <taxon>Ecdysozoa</taxon>
        <taxon>Arthropoda</taxon>
        <taxon>Crustacea</taxon>
        <taxon>Multicrustacea</taxon>
        <taxon>Malacostraca</taxon>
        <taxon>Eumalacostraca</taxon>
        <taxon>Eucarida</taxon>
        <taxon>Decapoda</taxon>
        <taxon>Pleocyemata</taxon>
        <taxon>Brachyura</taxon>
        <taxon>Eubrachyura</taxon>
        <taxon>Portunoidea</taxon>
        <taxon>Portunidae</taxon>
        <taxon>Portuninae</taxon>
        <taxon>Portunus</taxon>
    </lineage>
</organism>
<reference evidence="1 2" key="1">
    <citation type="submission" date="2019-05" db="EMBL/GenBank/DDBJ databases">
        <title>Another draft genome of Portunus trituberculatus and its Hox gene families provides insights of decapod evolution.</title>
        <authorList>
            <person name="Jeong J.-H."/>
            <person name="Song I."/>
            <person name="Kim S."/>
            <person name="Choi T."/>
            <person name="Kim D."/>
            <person name="Ryu S."/>
            <person name="Kim W."/>
        </authorList>
    </citation>
    <scope>NUCLEOTIDE SEQUENCE [LARGE SCALE GENOMIC DNA]</scope>
    <source>
        <tissue evidence="1">Muscle</tissue>
    </source>
</reference>
<accession>A0A5B7F1P0</accession>
<evidence type="ECO:0000313" key="2">
    <source>
        <dbReference type="Proteomes" id="UP000324222"/>
    </source>
</evidence>
<gene>
    <name evidence="1" type="ORF">E2C01_034465</name>
</gene>
<proteinExistence type="predicted"/>
<comment type="caution">
    <text evidence="1">The sequence shown here is derived from an EMBL/GenBank/DDBJ whole genome shotgun (WGS) entry which is preliminary data.</text>
</comment>
<dbReference type="AlphaFoldDB" id="A0A5B7F1P0"/>
<evidence type="ECO:0000313" key="1">
    <source>
        <dbReference type="EMBL" id="MPC40891.1"/>
    </source>
</evidence>
<keyword evidence="2" id="KW-1185">Reference proteome</keyword>
<dbReference type="EMBL" id="VSRR010004850">
    <property type="protein sequence ID" value="MPC40891.1"/>
    <property type="molecule type" value="Genomic_DNA"/>
</dbReference>
<name>A0A5B7F1P0_PORTR</name>
<sequence length="75" mass="8317">MLTLSYARELCNDHNCIKGRYHLKSLSTRVLWLKHSHVVTSRLTMIAAPTLHPGRASPFHASSVLFGLPTACSKS</sequence>
<dbReference type="Proteomes" id="UP000324222">
    <property type="component" value="Unassembled WGS sequence"/>
</dbReference>
<protein>
    <submittedName>
        <fullName evidence="1">Uncharacterized protein</fullName>
    </submittedName>
</protein>